<keyword evidence="10 12" id="KW-0342">GTP-binding</keyword>
<evidence type="ECO:0000259" key="15">
    <source>
        <dbReference type="PROSITE" id="PS50823"/>
    </source>
</evidence>
<dbReference type="NCBIfam" id="NF000908">
    <property type="entry name" value="PRK00089.1"/>
    <property type="match status" value="1"/>
</dbReference>
<protein>
    <recommendedName>
        <fullName evidence="2 12">GTPase Era</fullName>
    </recommendedName>
</protein>
<proteinExistence type="inferred from homology"/>
<keyword evidence="9 12" id="KW-0694">RNA-binding</keyword>
<dbReference type="InterPro" id="IPR009019">
    <property type="entry name" value="KH_sf_prok-type"/>
</dbReference>
<dbReference type="Pfam" id="PF01926">
    <property type="entry name" value="MMR_HSR1"/>
    <property type="match status" value="1"/>
</dbReference>
<evidence type="ECO:0000256" key="13">
    <source>
        <dbReference type="PROSITE-ProRule" id="PRU01050"/>
    </source>
</evidence>
<evidence type="ECO:0000256" key="11">
    <source>
        <dbReference type="ARBA" id="ARBA00023136"/>
    </source>
</evidence>
<feature type="region of interest" description="G4" evidence="13">
    <location>
        <begin position="126"/>
        <end position="129"/>
    </location>
</feature>
<dbReference type="PANTHER" id="PTHR42698">
    <property type="entry name" value="GTPASE ERA"/>
    <property type="match status" value="1"/>
</dbReference>
<dbReference type="GO" id="GO:0003924">
    <property type="term" value="F:GTPase activity"/>
    <property type="evidence" value="ECO:0007669"/>
    <property type="project" value="UniProtKB-UniRule"/>
</dbReference>
<keyword evidence="4 12" id="KW-0963">Cytoplasm</keyword>
<dbReference type="InterPro" id="IPR004044">
    <property type="entry name" value="KH_dom_type_2"/>
</dbReference>
<keyword evidence="11 12" id="KW-0472">Membrane</keyword>
<dbReference type="InterPro" id="IPR027417">
    <property type="entry name" value="P-loop_NTPase"/>
</dbReference>
<dbReference type="Pfam" id="PF07650">
    <property type="entry name" value="KH_2"/>
    <property type="match status" value="1"/>
</dbReference>
<dbReference type="GO" id="GO:0070181">
    <property type="term" value="F:small ribosomal subunit rRNA binding"/>
    <property type="evidence" value="ECO:0007669"/>
    <property type="project" value="UniProtKB-UniRule"/>
</dbReference>
<evidence type="ECO:0000313" key="18">
    <source>
        <dbReference type="Proteomes" id="UP000318825"/>
    </source>
</evidence>
<dbReference type="PROSITE" id="PS51713">
    <property type="entry name" value="G_ERA"/>
    <property type="match status" value="1"/>
</dbReference>
<evidence type="ECO:0000256" key="3">
    <source>
        <dbReference type="ARBA" id="ARBA00022475"/>
    </source>
</evidence>
<evidence type="ECO:0000256" key="4">
    <source>
        <dbReference type="ARBA" id="ARBA00022490"/>
    </source>
</evidence>
<dbReference type="Gene3D" id="3.30.300.20">
    <property type="match status" value="1"/>
</dbReference>
<evidence type="ECO:0000313" key="17">
    <source>
        <dbReference type="EMBL" id="GEC16067.1"/>
    </source>
</evidence>
<evidence type="ECO:0000256" key="5">
    <source>
        <dbReference type="ARBA" id="ARBA00022517"/>
    </source>
</evidence>
<feature type="region of interest" description="G1" evidence="13">
    <location>
        <begin position="17"/>
        <end position="24"/>
    </location>
</feature>
<dbReference type="OrthoDB" id="9805918at2"/>
<evidence type="ECO:0000256" key="10">
    <source>
        <dbReference type="ARBA" id="ARBA00023134"/>
    </source>
</evidence>
<keyword evidence="5 12" id="KW-0690">Ribosome biogenesis</keyword>
<dbReference type="PANTHER" id="PTHR42698:SF1">
    <property type="entry name" value="GTPASE ERA, MITOCHONDRIAL"/>
    <property type="match status" value="1"/>
</dbReference>
<dbReference type="InterPro" id="IPR015946">
    <property type="entry name" value="KH_dom-like_a/b"/>
</dbReference>
<evidence type="ECO:0000256" key="1">
    <source>
        <dbReference type="ARBA" id="ARBA00007921"/>
    </source>
</evidence>
<comment type="subcellular location">
    <subcellularLocation>
        <location evidence="12">Cytoplasm</location>
    </subcellularLocation>
    <subcellularLocation>
        <location evidence="12">Cell membrane</location>
        <topology evidence="12">Peripheral membrane protein</topology>
    </subcellularLocation>
</comment>
<evidence type="ECO:0000259" key="16">
    <source>
        <dbReference type="PROSITE" id="PS51713"/>
    </source>
</evidence>
<evidence type="ECO:0000256" key="7">
    <source>
        <dbReference type="ARBA" id="ARBA00022730"/>
    </source>
</evidence>
<feature type="domain" description="Era-type G" evidence="16">
    <location>
        <begin position="9"/>
        <end position="176"/>
    </location>
</feature>
<reference evidence="17 18" key="1">
    <citation type="submission" date="2019-06" db="EMBL/GenBank/DDBJ databases">
        <title>Whole genome shotgun sequence of Nitrobacter winogradskyi NBRC 14297.</title>
        <authorList>
            <person name="Hosoyama A."/>
            <person name="Uohara A."/>
            <person name="Ohji S."/>
            <person name="Ichikawa N."/>
        </authorList>
    </citation>
    <scope>NUCLEOTIDE SEQUENCE [LARGE SCALE GENOMIC DNA]</scope>
    <source>
        <strain evidence="17 18">NBRC 14297</strain>
    </source>
</reference>
<feature type="region of interest" description="G5" evidence="13">
    <location>
        <begin position="155"/>
        <end position="157"/>
    </location>
</feature>
<gene>
    <name evidence="12 17" type="primary">era</name>
    <name evidence="17" type="ORF">NWI01_19590</name>
</gene>
<dbReference type="CDD" id="cd22534">
    <property type="entry name" value="KH-II_Era"/>
    <property type="match status" value="1"/>
</dbReference>
<comment type="caution">
    <text evidence="17">The sequence shown here is derived from an EMBL/GenBank/DDBJ whole genome shotgun (WGS) entry which is preliminary data.</text>
</comment>
<dbReference type="SUPFAM" id="SSF52540">
    <property type="entry name" value="P-loop containing nucleoside triphosphate hydrolases"/>
    <property type="match status" value="1"/>
</dbReference>
<keyword evidence="8 12" id="KW-0547">Nucleotide-binding</keyword>
<feature type="binding site" evidence="12">
    <location>
        <begin position="17"/>
        <end position="24"/>
    </location>
    <ligand>
        <name>GTP</name>
        <dbReference type="ChEBI" id="CHEBI:37565"/>
    </ligand>
</feature>
<dbReference type="EMBL" id="BJNF01000050">
    <property type="protein sequence ID" value="GEC16067.1"/>
    <property type="molecule type" value="Genomic_DNA"/>
</dbReference>
<keyword evidence="6" id="KW-0997">Cell inner membrane</keyword>
<organism evidence="17 18">
    <name type="scientific">Nitrobacter winogradskyi</name>
    <name type="common">Nitrobacter agilis</name>
    <dbReference type="NCBI Taxonomy" id="913"/>
    <lineage>
        <taxon>Bacteria</taxon>
        <taxon>Pseudomonadati</taxon>
        <taxon>Pseudomonadota</taxon>
        <taxon>Alphaproteobacteria</taxon>
        <taxon>Hyphomicrobiales</taxon>
        <taxon>Nitrobacteraceae</taxon>
        <taxon>Nitrobacter</taxon>
    </lineage>
</organism>
<dbReference type="Proteomes" id="UP000318825">
    <property type="component" value="Unassembled WGS sequence"/>
</dbReference>
<feature type="binding site" evidence="12">
    <location>
        <begin position="64"/>
        <end position="68"/>
    </location>
    <ligand>
        <name>GTP</name>
        <dbReference type="ChEBI" id="CHEBI:37565"/>
    </ligand>
</feature>
<dbReference type="FunFam" id="3.40.50.300:FF:001190">
    <property type="entry name" value="GTP-binding protein ERG"/>
    <property type="match status" value="1"/>
</dbReference>
<evidence type="ECO:0000256" key="6">
    <source>
        <dbReference type="ARBA" id="ARBA00022519"/>
    </source>
</evidence>
<feature type="region of interest" description="G2" evidence="13">
    <location>
        <begin position="43"/>
        <end position="47"/>
    </location>
</feature>
<dbReference type="RefSeq" id="WP_141383714.1">
    <property type="nucleotide sequence ID" value="NZ_BJNF01000050.1"/>
</dbReference>
<dbReference type="GO" id="GO:0005829">
    <property type="term" value="C:cytosol"/>
    <property type="evidence" value="ECO:0007669"/>
    <property type="project" value="TreeGrafter"/>
</dbReference>
<evidence type="ECO:0000256" key="9">
    <source>
        <dbReference type="ARBA" id="ARBA00022884"/>
    </source>
</evidence>
<accession>A0A4Y3WAL6</accession>
<evidence type="ECO:0000256" key="14">
    <source>
        <dbReference type="RuleBase" id="RU003761"/>
    </source>
</evidence>
<dbReference type="InterPro" id="IPR005225">
    <property type="entry name" value="Small_GTP-bd"/>
</dbReference>
<dbReference type="GO" id="GO:0043024">
    <property type="term" value="F:ribosomal small subunit binding"/>
    <property type="evidence" value="ECO:0007669"/>
    <property type="project" value="TreeGrafter"/>
</dbReference>
<dbReference type="PROSITE" id="PS50823">
    <property type="entry name" value="KH_TYPE_2"/>
    <property type="match status" value="1"/>
</dbReference>
<dbReference type="Gene3D" id="3.40.50.300">
    <property type="entry name" value="P-loop containing nucleotide triphosphate hydrolases"/>
    <property type="match status" value="1"/>
</dbReference>
<dbReference type="InterPro" id="IPR005662">
    <property type="entry name" value="GTPase_Era-like"/>
</dbReference>
<dbReference type="InterPro" id="IPR006073">
    <property type="entry name" value="GTP-bd"/>
</dbReference>
<dbReference type="GO" id="GO:0005886">
    <property type="term" value="C:plasma membrane"/>
    <property type="evidence" value="ECO:0007669"/>
    <property type="project" value="UniProtKB-SubCell"/>
</dbReference>
<dbReference type="InterPro" id="IPR030388">
    <property type="entry name" value="G_ERA_dom"/>
</dbReference>
<evidence type="ECO:0000256" key="12">
    <source>
        <dbReference type="HAMAP-Rule" id="MF_00367"/>
    </source>
</evidence>
<name>A0A4Y3WAL6_NITWI</name>
<keyword evidence="7 12" id="KW-0699">rRNA-binding</keyword>
<feature type="region of interest" description="G3" evidence="13">
    <location>
        <begin position="64"/>
        <end position="67"/>
    </location>
</feature>
<keyword evidence="3 12" id="KW-1003">Cell membrane</keyword>
<feature type="binding site" evidence="12">
    <location>
        <begin position="126"/>
        <end position="129"/>
    </location>
    <ligand>
        <name>GTP</name>
        <dbReference type="ChEBI" id="CHEBI:37565"/>
    </ligand>
</feature>
<dbReference type="GO" id="GO:0005525">
    <property type="term" value="F:GTP binding"/>
    <property type="evidence" value="ECO:0007669"/>
    <property type="project" value="UniProtKB-UniRule"/>
</dbReference>
<dbReference type="FunFam" id="3.30.300.20:FF:000031">
    <property type="entry name" value="GTPase Era"/>
    <property type="match status" value="1"/>
</dbReference>
<evidence type="ECO:0000256" key="8">
    <source>
        <dbReference type="ARBA" id="ARBA00022741"/>
    </source>
</evidence>
<sequence length="303" mass="33392">MSEAGPTSRCGFVALIGAPNVGKSTLVNALVGSKVTIVSRKVQTTRALIRGIVIENNAQIILVDTPGIFVPKRRLDRAMVSTAWSGAHDADLVCVLLDARSGIDEEADAILTKLAGVAHPKILVLNKIDLVAREKLLALAGAANERLAFQETFMVSALSGDGVDDLRLALAGRVPEGPFHYPEDQMSDAPLRHLAAEITREKIYRHLHQELPYQSTVETDSWTERNDRSVRIEQTIFVERDSQRKIVLGKNGATIKSIGASSRKEIGEIIGQPVHLFLFVKVREKWGDDPNRYREMGLEFPKE</sequence>
<dbReference type="AlphaFoldDB" id="A0A4Y3WAL6"/>
<dbReference type="HAMAP" id="MF_00367">
    <property type="entry name" value="GTPase_Era"/>
    <property type="match status" value="1"/>
</dbReference>
<feature type="domain" description="KH type-2" evidence="15">
    <location>
        <begin position="207"/>
        <end position="284"/>
    </location>
</feature>
<evidence type="ECO:0000256" key="2">
    <source>
        <dbReference type="ARBA" id="ARBA00020484"/>
    </source>
</evidence>
<comment type="subunit">
    <text evidence="12">Monomer.</text>
</comment>
<comment type="similarity">
    <text evidence="1 12 13 14">Belongs to the TRAFAC class TrmE-Era-EngA-EngB-Septin-like GTPase superfamily. Era GTPase family.</text>
</comment>
<dbReference type="SUPFAM" id="SSF54814">
    <property type="entry name" value="Prokaryotic type KH domain (KH-domain type II)"/>
    <property type="match status" value="1"/>
</dbReference>
<dbReference type="NCBIfam" id="TIGR00436">
    <property type="entry name" value="era"/>
    <property type="match status" value="1"/>
</dbReference>
<dbReference type="CDD" id="cd04163">
    <property type="entry name" value="Era"/>
    <property type="match status" value="1"/>
</dbReference>
<comment type="function">
    <text evidence="12">An essential GTPase that binds both GDP and GTP, with rapid nucleotide exchange. Plays a role in 16S rRNA processing and 30S ribosomal subunit biogenesis and possibly also in cell cycle regulation and energy metabolism.</text>
</comment>
<dbReference type="GO" id="GO:0000028">
    <property type="term" value="P:ribosomal small subunit assembly"/>
    <property type="evidence" value="ECO:0007669"/>
    <property type="project" value="TreeGrafter"/>
</dbReference>
<dbReference type="NCBIfam" id="TIGR00231">
    <property type="entry name" value="small_GTP"/>
    <property type="match status" value="1"/>
</dbReference>